<accession>A0A1I5SIP0</accession>
<keyword evidence="6" id="KW-1185">Reference proteome</keyword>
<gene>
    <name evidence="5" type="ORF">SAMN04489713_116184</name>
</gene>
<dbReference type="Gene3D" id="3.30.9.10">
    <property type="entry name" value="D-Amino Acid Oxidase, subunit A, domain 2"/>
    <property type="match status" value="1"/>
</dbReference>
<dbReference type="Pfam" id="PF21274">
    <property type="entry name" value="Rng_hyd_C"/>
    <property type="match status" value="1"/>
</dbReference>
<comment type="cofactor">
    <cofactor evidence="1">
        <name>FAD</name>
        <dbReference type="ChEBI" id="CHEBI:57692"/>
    </cofactor>
</comment>
<evidence type="ECO:0000313" key="5">
    <source>
        <dbReference type="EMBL" id="SFP70578.1"/>
    </source>
</evidence>
<name>A0A1I5SIP0_9ACTN</name>
<dbReference type="STRING" id="1993.SAMN04489713_116184"/>
<dbReference type="AlphaFoldDB" id="A0A1I5SIP0"/>
<dbReference type="PANTHER" id="PTHR43004">
    <property type="entry name" value="TRK SYSTEM POTASSIUM UPTAKE PROTEIN"/>
    <property type="match status" value="1"/>
</dbReference>
<dbReference type="Proteomes" id="UP000183413">
    <property type="component" value="Unassembled WGS sequence"/>
</dbReference>
<dbReference type="InterPro" id="IPR036188">
    <property type="entry name" value="FAD/NAD-bd_sf"/>
</dbReference>
<organism evidence="5 6">
    <name type="scientific">Actinomadura madurae</name>
    <dbReference type="NCBI Taxonomy" id="1993"/>
    <lineage>
        <taxon>Bacteria</taxon>
        <taxon>Bacillati</taxon>
        <taxon>Actinomycetota</taxon>
        <taxon>Actinomycetes</taxon>
        <taxon>Streptosporangiales</taxon>
        <taxon>Thermomonosporaceae</taxon>
        <taxon>Actinomadura</taxon>
    </lineage>
</organism>
<dbReference type="Pfam" id="PF01494">
    <property type="entry name" value="FAD_binding_3"/>
    <property type="match status" value="1"/>
</dbReference>
<evidence type="ECO:0000256" key="1">
    <source>
        <dbReference type="ARBA" id="ARBA00001974"/>
    </source>
</evidence>
<dbReference type="InterPro" id="IPR050641">
    <property type="entry name" value="RIFMO-like"/>
</dbReference>
<evidence type="ECO:0000313" key="6">
    <source>
        <dbReference type="Proteomes" id="UP000183413"/>
    </source>
</evidence>
<protein>
    <submittedName>
        <fullName evidence="5">2-polyprenyl-6-methoxyphenol hydroxylase</fullName>
    </submittedName>
</protein>
<keyword evidence="2" id="KW-0285">Flavoprotein</keyword>
<evidence type="ECO:0000256" key="2">
    <source>
        <dbReference type="ARBA" id="ARBA00022630"/>
    </source>
</evidence>
<dbReference type="EMBL" id="FOVH01000016">
    <property type="protein sequence ID" value="SFP70578.1"/>
    <property type="molecule type" value="Genomic_DNA"/>
</dbReference>
<evidence type="ECO:0000259" key="4">
    <source>
        <dbReference type="Pfam" id="PF01494"/>
    </source>
</evidence>
<sequence>MELFRRWGIADAVRDAAPLKPESCRRVIFCTTLNGERITQFDDAFGMRATPSDLFAEGGQQVPQPIVEEVLRAHLRSTGLVELRLGERVTGLTESSDSVSCEITRDDESTYQITADYVAGCDGAKGVTRDAIGSTFAGASSPRSNLNTVFRAPGLRPAVGEAVHYWVVGPEVKSAMGPLDGEGTWWAGLGGIDATCTDQRAVELLAALTGRSADEIGIELLATDPWVPRMLIADRYASDRVFLVGESAHVNPPFGGHGFNTCVGDAVNIGWKLAAALRGWAGPELLRTYAVERREVAQQTIDSATRNLRASGPDIAQTAERIQETKYEEFNSLGLVLGYSYHGSPVVITTHEAPPFDVVNYTPSTVPGSRLPHVWLKPGHALYDDLGRGFTLIHPGSADTGAIARFQSRAEHFGIPLTTIPAPAAWGHEPFLLIRPDQHIAWRGPRLDASVLLRAVGRPEHADTMASSSAE</sequence>
<feature type="domain" description="FAD-binding" evidence="4">
    <location>
        <begin position="1"/>
        <end position="303"/>
    </location>
</feature>
<dbReference type="Gene3D" id="3.40.30.120">
    <property type="match status" value="1"/>
</dbReference>
<dbReference type="SUPFAM" id="SSF51905">
    <property type="entry name" value="FAD/NAD(P)-binding domain"/>
    <property type="match status" value="1"/>
</dbReference>
<dbReference type="Gene3D" id="3.50.50.60">
    <property type="entry name" value="FAD/NAD(P)-binding domain"/>
    <property type="match status" value="1"/>
</dbReference>
<dbReference type="PANTHER" id="PTHR43004:SF19">
    <property type="entry name" value="BINDING MONOOXYGENASE, PUTATIVE (JCVI)-RELATED"/>
    <property type="match status" value="1"/>
</dbReference>
<proteinExistence type="predicted"/>
<dbReference type="InParanoid" id="A0A1I5SIP0"/>
<dbReference type="GO" id="GO:0016709">
    <property type="term" value="F:oxidoreductase activity, acting on paired donors, with incorporation or reduction of molecular oxygen, NAD(P)H as one donor, and incorporation of one atom of oxygen"/>
    <property type="evidence" value="ECO:0007669"/>
    <property type="project" value="UniProtKB-ARBA"/>
</dbReference>
<dbReference type="eggNOG" id="COG0654">
    <property type="taxonomic scope" value="Bacteria"/>
</dbReference>
<evidence type="ECO:0000256" key="3">
    <source>
        <dbReference type="ARBA" id="ARBA00022827"/>
    </source>
</evidence>
<reference evidence="5 6" key="1">
    <citation type="submission" date="2016-10" db="EMBL/GenBank/DDBJ databases">
        <authorList>
            <person name="de Groot N.N."/>
        </authorList>
    </citation>
    <scope>NUCLEOTIDE SEQUENCE [LARGE SCALE GENOMIC DNA]</scope>
    <source>
        <strain evidence="5 6">DSM 43067</strain>
    </source>
</reference>
<keyword evidence="3" id="KW-0274">FAD</keyword>
<dbReference type="InterPro" id="IPR002938">
    <property type="entry name" value="FAD-bd"/>
</dbReference>
<dbReference type="PRINTS" id="PR00420">
    <property type="entry name" value="RNGMNOXGNASE"/>
</dbReference>
<dbReference type="GO" id="GO:0071949">
    <property type="term" value="F:FAD binding"/>
    <property type="evidence" value="ECO:0007669"/>
    <property type="project" value="InterPro"/>
</dbReference>